<dbReference type="HAMAP" id="MF_00082">
    <property type="entry name" value="ArgB"/>
    <property type="match status" value="1"/>
</dbReference>
<name>A0ABT5W7D8_9BACL</name>
<evidence type="ECO:0000256" key="3">
    <source>
        <dbReference type="ARBA" id="ARBA00022605"/>
    </source>
</evidence>
<comment type="caution">
    <text evidence="11">The sequence shown here is derived from an EMBL/GenBank/DDBJ whole genome shotgun (WGS) entry which is preliminary data.</text>
</comment>
<accession>A0ABT5W7D8</accession>
<feature type="domain" description="Aspartate/glutamate/uridylate kinase" evidence="10">
    <location>
        <begin position="4"/>
        <end position="233"/>
    </location>
</feature>
<evidence type="ECO:0000256" key="4">
    <source>
        <dbReference type="ARBA" id="ARBA00022679"/>
    </source>
</evidence>
<evidence type="ECO:0000256" key="5">
    <source>
        <dbReference type="ARBA" id="ARBA00022741"/>
    </source>
</evidence>
<dbReference type="NCBIfam" id="TIGR00761">
    <property type="entry name" value="argB"/>
    <property type="match status" value="1"/>
</dbReference>
<dbReference type="Pfam" id="PF00696">
    <property type="entry name" value="AA_kinase"/>
    <property type="match status" value="1"/>
</dbReference>
<keyword evidence="4 9" id="KW-0808">Transferase</keyword>
<dbReference type="InterPro" id="IPR004662">
    <property type="entry name" value="AcgluKinase_fam"/>
</dbReference>
<dbReference type="InterPro" id="IPR001048">
    <property type="entry name" value="Asp/Glu/Uridylate_kinase"/>
</dbReference>
<evidence type="ECO:0000256" key="8">
    <source>
        <dbReference type="ARBA" id="ARBA00048141"/>
    </source>
</evidence>
<dbReference type="SUPFAM" id="SSF53633">
    <property type="entry name" value="Carbamate kinase-like"/>
    <property type="match status" value="1"/>
</dbReference>
<feature type="site" description="Transition state stabilizer" evidence="9">
    <location>
        <position position="215"/>
    </location>
</feature>
<keyword evidence="2 9" id="KW-0055">Arginine biosynthesis</keyword>
<evidence type="ECO:0000256" key="9">
    <source>
        <dbReference type="HAMAP-Rule" id="MF_00082"/>
    </source>
</evidence>
<comment type="subcellular location">
    <subcellularLocation>
        <location evidence="9">Cytoplasm</location>
    </subcellularLocation>
</comment>
<evidence type="ECO:0000256" key="1">
    <source>
        <dbReference type="ARBA" id="ARBA00004828"/>
    </source>
</evidence>
<sequence>MEGTIVIKCGGSVLNELSSSFFQSLQALHAQGKNIVIVHGGGPEIGQMLKQLAIESEFVNGLRKTTKEGLDVVEMVLAGKVNKQLVSLLWQYHLPGVGVSGVDGRLLEAAPLDLERLGYVGTVTRVNASFLAHFLRVRYIPVIAPIGCDQNGQKYNINADTAAGAIAKALRAQQLIFVTDVPGVLHNGSLVEYATAEEIEKMIEDGIISGGMIPKVKAALSALSDSLPEVMIVSGKHSFYSEGKLHGTSIQKEAGVC</sequence>
<keyword evidence="3 9" id="KW-0028">Amino-acid biosynthesis</keyword>
<dbReference type="Proteomes" id="UP001213979">
    <property type="component" value="Unassembled WGS sequence"/>
</dbReference>
<comment type="similarity">
    <text evidence="9">Belongs to the acetylglutamate kinase family. ArgB subfamily.</text>
</comment>
<dbReference type="InterPro" id="IPR037528">
    <property type="entry name" value="ArgB"/>
</dbReference>
<dbReference type="PIRSF" id="PIRSF000728">
    <property type="entry name" value="NAGK"/>
    <property type="match status" value="1"/>
</dbReference>
<keyword evidence="9" id="KW-0963">Cytoplasm</keyword>
<feature type="binding site" evidence="9">
    <location>
        <begin position="41"/>
        <end position="42"/>
    </location>
    <ligand>
        <name>substrate</name>
    </ligand>
</feature>
<dbReference type="EC" id="2.7.2.8" evidence="9"/>
<dbReference type="PANTHER" id="PTHR23342:SF0">
    <property type="entry name" value="N-ACETYLGLUTAMATE SYNTHASE, MITOCHONDRIAL"/>
    <property type="match status" value="1"/>
</dbReference>
<comment type="function">
    <text evidence="9">Catalyzes the ATP-dependent phosphorylation of N-acetyl-L-glutamate.</text>
</comment>
<feature type="binding site" evidence="9">
    <location>
        <position position="63"/>
    </location>
    <ligand>
        <name>substrate</name>
    </ligand>
</feature>
<keyword evidence="6 9" id="KW-0418">Kinase</keyword>
<evidence type="ECO:0000256" key="2">
    <source>
        <dbReference type="ARBA" id="ARBA00022571"/>
    </source>
</evidence>
<reference evidence="11 12" key="1">
    <citation type="submission" date="2023-01" db="EMBL/GenBank/DDBJ databases">
        <title>Genome-based reclassification of Anoxybacillus geothermalis as a later heterotypic synonym of Anoxybacillus rupiensis.</title>
        <authorList>
            <person name="Inan Bektas K."/>
            <person name="Canakci S."/>
            <person name="Belduz A.A."/>
            <person name="Guler H.H."/>
        </authorList>
    </citation>
    <scope>NUCLEOTIDE SEQUENCE [LARGE SCALE GENOMIC DNA]</scope>
    <source>
        <strain evidence="11 12">DSM 17127</strain>
    </source>
</reference>
<dbReference type="Gene3D" id="3.40.1160.10">
    <property type="entry name" value="Acetylglutamate kinase-like"/>
    <property type="match status" value="1"/>
</dbReference>
<evidence type="ECO:0000256" key="7">
    <source>
        <dbReference type="ARBA" id="ARBA00022840"/>
    </source>
</evidence>
<dbReference type="RefSeq" id="WP_159719423.1">
    <property type="nucleotide sequence ID" value="NZ_JAQOTG010000019.1"/>
</dbReference>
<dbReference type="PRINTS" id="PR01469">
    <property type="entry name" value="CARBMTKINASE"/>
</dbReference>
<evidence type="ECO:0000259" key="10">
    <source>
        <dbReference type="Pfam" id="PF00696"/>
    </source>
</evidence>
<feature type="binding site" evidence="9">
    <location>
        <position position="156"/>
    </location>
    <ligand>
        <name>substrate</name>
    </ligand>
</feature>
<dbReference type="EMBL" id="JAQOTG010000019">
    <property type="protein sequence ID" value="MDE8565237.1"/>
    <property type="molecule type" value="Genomic_DNA"/>
</dbReference>
<keyword evidence="5 9" id="KW-0547">Nucleotide-binding</keyword>
<organism evidence="11 12">
    <name type="scientific">Anoxybacteroides rupiense</name>
    <dbReference type="NCBI Taxonomy" id="311460"/>
    <lineage>
        <taxon>Bacteria</taxon>
        <taxon>Bacillati</taxon>
        <taxon>Bacillota</taxon>
        <taxon>Bacilli</taxon>
        <taxon>Bacillales</taxon>
        <taxon>Anoxybacillaceae</taxon>
        <taxon>Anoxybacteroides</taxon>
    </lineage>
</organism>
<dbReference type="PANTHER" id="PTHR23342">
    <property type="entry name" value="N-ACETYLGLUTAMATE SYNTHASE"/>
    <property type="match status" value="1"/>
</dbReference>
<keyword evidence="7 9" id="KW-0067">ATP-binding</keyword>
<dbReference type="GO" id="GO:0003991">
    <property type="term" value="F:acetylglutamate kinase activity"/>
    <property type="evidence" value="ECO:0007669"/>
    <property type="project" value="UniProtKB-EC"/>
</dbReference>
<evidence type="ECO:0000313" key="11">
    <source>
        <dbReference type="EMBL" id="MDE8565237.1"/>
    </source>
</evidence>
<evidence type="ECO:0000313" key="12">
    <source>
        <dbReference type="Proteomes" id="UP001213979"/>
    </source>
</evidence>
<feature type="site" description="Transition state stabilizer" evidence="9">
    <location>
        <position position="8"/>
    </location>
</feature>
<gene>
    <name evidence="9 11" type="primary">argB</name>
    <name evidence="11" type="ORF">PNH38_15370</name>
</gene>
<dbReference type="InterPro" id="IPR036393">
    <property type="entry name" value="AceGlu_kinase-like_sf"/>
</dbReference>
<comment type="pathway">
    <text evidence="1 9">Amino-acid biosynthesis; L-arginine biosynthesis; N(2)-acetyl-L-ornithine from L-glutamate: step 2/4.</text>
</comment>
<evidence type="ECO:0000256" key="6">
    <source>
        <dbReference type="ARBA" id="ARBA00022777"/>
    </source>
</evidence>
<keyword evidence="12" id="KW-1185">Reference proteome</keyword>
<protein>
    <recommendedName>
        <fullName evidence="9">Acetylglutamate kinase</fullName>
        <ecNumber evidence="9">2.7.2.8</ecNumber>
    </recommendedName>
    <alternativeName>
        <fullName evidence="9">N-acetyl-L-glutamate 5-phosphotransferase</fullName>
    </alternativeName>
    <alternativeName>
        <fullName evidence="9">NAG kinase</fullName>
        <shortName evidence="9">NAGK</shortName>
    </alternativeName>
</protein>
<comment type="catalytic activity">
    <reaction evidence="8 9">
        <text>N-acetyl-L-glutamate + ATP = N-acetyl-L-glutamyl 5-phosphate + ADP</text>
        <dbReference type="Rhea" id="RHEA:14629"/>
        <dbReference type="ChEBI" id="CHEBI:30616"/>
        <dbReference type="ChEBI" id="CHEBI:44337"/>
        <dbReference type="ChEBI" id="CHEBI:57936"/>
        <dbReference type="ChEBI" id="CHEBI:456216"/>
        <dbReference type="EC" id="2.7.2.8"/>
    </reaction>
</comment>
<proteinExistence type="inferred from homology"/>
<dbReference type="CDD" id="cd04238">
    <property type="entry name" value="AAK_NAGK-like"/>
    <property type="match status" value="1"/>
</dbReference>